<keyword evidence="2" id="KW-0479">Metal-binding</keyword>
<evidence type="ECO:0000256" key="3">
    <source>
        <dbReference type="ARBA" id="ARBA00022833"/>
    </source>
</evidence>
<dbReference type="Pfam" id="PF03226">
    <property type="entry name" value="Yippee-Mis18"/>
    <property type="match status" value="1"/>
</dbReference>
<evidence type="ECO:0000313" key="6">
    <source>
        <dbReference type="RefSeq" id="XP_031392664.1"/>
    </source>
</evidence>
<evidence type="ECO:0000313" key="5">
    <source>
        <dbReference type="Proteomes" id="UP000515151"/>
    </source>
</evidence>
<dbReference type="GeneID" id="116204633"/>
<accession>A0A6P8DDW1</accession>
<reference evidence="5" key="1">
    <citation type="journal article" date="2020" name="Plant Biotechnol. J.">
        <title>The pomegranate (Punica granatum L.) draft genome dissects genetic divergence between soft- and hard-seeded cultivars.</title>
        <authorList>
            <person name="Luo X."/>
            <person name="Li H."/>
            <person name="Wu Z."/>
            <person name="Yao W."/>
            <person name="Zhao P."/>
            <person name="Cao D."/>
            <person name="Yu H."/>
            <person name="Li K."/>
            <person name="Poudel K."/>
            <person name="Zhao D."/>
            <person name="Zhang F."/>
            <person name="Xia X."/>
            <person name="Chen L."/>
            <person name="Wang Q."/>
            <person name="Jing D."/>
            <person name="Cao S."/>
        </authorList>
    </citation>
    <scope>NUCLEOTIDE SEQUENCE [LARGE SCALE GENOMIC DNA]</scope>
    <source>
        <strain evidence="5">cv. Tunisia</strain>
    </source>
</reference>
<dbReference type="PANTHER" id="PTHR13848">
    <property type="entry name" value="PROTEIN YIPPEE-LIKE CG15309-RELATED"/>
    <property type="match status" value="1"/>
</dbReference>
<protein>
    <submittedName>
        <fullName evidence="6">Uncharacterized protein LOC116204633 isoform X1</fullName>
    </submittedName>
</protein>
<evidence type="ECO:0000259" key="4">
    <source>
        <dbReference type="PROSITE" id="PS51792"/>
    </source>
</evidence>
<evidence type="ECO:0000256" key="1">
    <source>
        <dbReference type="ARBA" id="ARBA00005613"/>
    </source>
</evidence>
<name>A0A6P8DDW1_PUNGR</name>
<dbReference type="InterPro" id="IPR034751">
    <property type="entry name" value="Yippee"/>
</dbReference>
<evidence type="ECO:0000256" key="2">
    <source>
        <dbReference type="ARBA" id="ARBA00022723"/>
    </source>
</evidence>
<dbReference type="InterPro" id="IPR039058">
    <property type="entry name" value="Yippee_fam"/>
</dbReference>
<dbReference type="RefSeq" id="XP_031392664.1">
    <property type="nucleotide sequence ID" value="XM_031536804.1"/>
</dbReference>
<dbReference type="InterPro" id="IPR004910">
    <property type="entry name" value="Yippee/Mis18/Cereblon"/>
</dbReference>
<keyword evidence="5" id="KW-1185">Reference proteome</keyword>
<organism evidence="5 6">
    <name type="scientific">Punica granatum</name>
    <name type="common">Pomegranate</name>
    <dbReference type="NCBI Taxonomy" id="22663"/>
    <lineage>
        <taxon>Eukaryota</taxon>
        <taxon>Viridiplantae</taxon>
        <taxon>Streptophyta</taxon>
        <taxon>Embryophyta</taxon>
        <taxon>Tracheophyta</taxon>
        <taxon>Spermatophyta</taxon>
        <taxon>Magnoliopsida</taxon>
        <taxon>eudicotyledons</taxon>
        <taxon>Gunneridae</taxon>
        <taxon>Pentapetalae</taxon>
        <taxon>rosids</taxon>
        <taxon>malvids</taxon>
        <taxon>Myrtales</taxon>
        <taxon>Lythraceae</taxon>
        <taxon>Punica</taxon>
    </lineage>
</organism>
<comment type="similarity">
    <text evidence="1">Belongs to the yippee family.</text>
</comment>
<dbReference type="OrthoDB" id="6407410at2759"/>
<dbReference type="Proteomes" id="UP000515151">
    <property type="component" value="Chromosome 4"/>
</dbReference>
<dbReference type="AlphaFoldDB" id="A0A6P8DDW1"/>
<sequence length="167" mass="19184">MEQAAWPICNFVDIYRERTVPSRPRRPQSIPICRLMISYSPLIISSDAPIQYSQKNPRKRPPPLHPLAPRCAGPFDPLDSIIVAGAHRPTPKGRNGRAFLFSHAMNVMVGPKEDRQLMTGLHTVADVYCSDCNEVLGWKYERAYEETQKYKEGKFILEMSKIVRENW</sequence>
<dbReference type="GO" id="GO:0046872">
    <property type="term" value="F:metal ion binding"/>
    <property type="evidence" value="ECO:0007669"/>
    <property type="project" value="UniProtKB-KW"/>
</dbReference>
<proteinExistence type="inferred from homology"/>
<reference evidence="6" key="2">
    <citation type="submission" date="2025-08" db="UniProtKB">
        <authorList>
            <consortium name="RefSeq"/>
        </authorList>
    </citation>
    <scope>IDENTIFICATION</scope>
    <source>
        <tissue evidence="6">Leaf</tissue>
    </source>
</reference>
<feature type="domain" description="Yippee" evidence="4">
    <location>
        <begin position="67"/>
        <end position="166"/>
    </location>
</feature>
<gene>
    <name evidence="6" type="primary">LOC116204633</name>
</gene>
<keyword evidence="3" id="KW-0862">Zinc</keyword>
<dbReference type="PROSITE" id="PS51792">
    <property type="entry name" value="YIPPEE"/>
    <property type="match status" value="1"/>
</dbReference>